<feature type="region of interest" description="Disordered" evidence="1">
    <location>
        <begin position="1"/>
        <end position="35"/>
    </location>
</feature>
<accession>A0A6A5WEE3</accession>
<evidence type="ECO:0000256" key="1">
    <source>
        <dbReference type="SAM" id="MobiDB-lite"/>
    </source>
</evidence>
<sequence>MPPLLSNYIPSSQNHNRGGSSSISTLAPPPLTPHTPRLPFEEYKFLENRQRLGVFYGNRASVCVSSKSSSCTHSRGNSGGSRHNPYAYMTDEERRGVSEVKHATRKALGSGFDPYEAELSFQGNGSETYRPLGEGFDEHGLGPIGTDQLLPGHYPRSNGGPRAPEFRPSREHSHIVDSSARRQAAMYSMDNNYVSDMLSHTEKYRDRYKYGTSTPPRLPAYRESRSGQPARNFGLSIEPVKSSFDWEDSEDGEDEVVIKNWPPKRNKLQRRRGRDSGYGSRGS</sequence>
<feature type="region of interest" description="Disordered" evidence="1">
    <location>
        <begin position="210"/>
        <end position="283"/>
    </location>
</feature>
<feature type="compositionally biased region" description="Acidic residues" evidence="1">
    <location>
        <begin position="245"/>
        <end position="255"/>
    </location>
</feature>
<dbReference type="EMBL" id="ML977598">
    <property type="protein sequence ID" value="KAF1999169.1"/>
    <property type="molecule type" value="Genomic_DNA"/>
</dbReference>
<feature type="region of interest" description="Disordered" evidence="1">
    <location>
        <begin position="67"/>
        <end position="86"/>
    </location>
</feature>
<evidence type="ECO:0000313" key="3">
    <source>
        <dbReference type="Proteomes" id="UP000799779"/>
    </source>
</evidence>
<dbReference type="AlphaFoldDB" id="A0A6A5WEE3"/>
<reference evidence="2" key="1">
    <citation type="journal article" date="2020" name="Stud. Mycol.">
        <title>101 Dothideomycetes genomes: a test case for predicting lifestyles and emergence of pathogens.</title>
        <authorList>
            <person name="Haridas S."/>
            <person name="Albert R."/>
            <person name="Binder M."/>
            <person name="Bloem J."/>
            <person name="Labutti K."/>
            <person name="Salamov A."/>
            <person name="Andreopoulos B."/>
            <person name="Baker S."/>
            <person name="Barry K."/>
            <person name="Bills G."/>
            <person name="Bluhm B."/>
            <person name="Cannon C."/>
            <person name="Castanera R."/>
            <person name="Culley D."/>
            <person name="Daum C."/>
            <person name="Ezra D."/>
            <person name="Gonzalez J."/>
            <person name="Henrissat B."/>
            <person name="Kuo A."/>
            <person name="Liang C."/>
            <person name="Lipzen A."/>
            <person name="Lutzoni F."/>
            <person name="Magnuson J."/>
            <person name="Mondo S."/>
            <person name="Nolan M."/>
            <person name="Ohm R."/>
            <person name="Pangilinan J."/>
            <person name="Park H.-J."/>
            <person name="Ramirez L."/>
            <person name="Alfaro M."/>
            <person name="Sun H."/>
            <person name="Tritt A."/>
            <person name="Yoshinaga Y."/>
            <person name="Zwiers L.-H."/>
            <person name="Turgeon B."/>
            <person name="Goodwin S."/>
            <person name="Spatafora J."/>
            <person name="Crous P."/>
            <person name="Grigoriev I."/>
        </authorList>
    </citation>
    <scope>NUCLEOTIDE SEQUENCE</scope>
    <source>
        <strain evidence="2">CBS 123094</strain>
    </source>
</reference>
<organism evidence="2 3">
    <name type="scientific">Amniculicola lignicola CBS 123094</name>
    <dbReference type="NCBI Taxonomy" id="1392246"/>
    <lineage>
        <taxon>Eukaryota</taxon>
        <taxon>Fungi</taxon>
        <taxon>Dikarya</taxon>
        <taxon>Ascomycota</taxon>
        <taxon>Pezizomycotina</taxon>
        <taxon>Dothideomycetes</taxon>
        <taxon>Pleosporomycetidae</taxon>
        <taxon>Pleosporales</taxon>
        <taxon>Amniculicolaceae</taxon>
        <taxon>Amniculicola</taxon>
    </lineage>
</organism>
<keyword evidence="3" id="KW-1185">Reference proteome</keyword>
<evidence type="ECO:0008006" key="4">
    <source>
        <dbReference type="Google" id="ProtNLM"/>
    </source>
</evidence>
<feature type="compositionally biased region" description="Basic and acidic residues" evidence="1">
    <location>
        <begin position="164"/>
        <end position="175"/>
    </location>
</feature>
<feature type="compositionally biased region" description="Polar residues" evidence="1">
    <location>
        <begin position="8"/>
        <end position="24"/>
    </location>
</feature>
<protein>
    <recommendedName>
        <fullName evidence="4">Pal1-domain-containing protein</fullName>
    </recommendedName>
</protein>
<feature type="region of interest" description="Disordered" evidence="1">
    <location>
        <begin position="154"/>
        <end position="175"/>
    </location>
</feature>
<proteinExistence type="predicted"/>
<feature type="compositionally biased region" description="Basic residues" evidence="1">
    <location>
        <begin position="262"/>
        <end position="273"/>
    </location>
</feature>
<evidence type="ECO:0000313" key="2">
    <source>
        <dbReference type="EMBL" id="KAF1999169.1"/>
    </source>
</evidence>
<name>A0A6A5WEE3_9PLEO</name>
<gene>
    <name evidence="2" type="ORF">P154DRAFT_535816</name>
</gene>
<dbReference type="Proteomes" id="UP000799779">
    <property type="component" value="Unassembled WGS sequence"/>
</dbReference>